<comment type="caution">
    <text evidence="1">The sequence shown here is derived from an EMBL/GenBank/DDBJ whole genome shotgun (WGS) entry which is preliminary data.</text>
</comment>
<sequence length="130" mass="14991">MSQELLIALIAAISALGGSLLGSYLTRTTEHKQWLRNERLKAYIRFLEVMQPFGADTLRSRRSRQIHMQTHHEYVKLSLIGTPPVRKAAKTTLTFMNGISHKRRLSRDDYRALARHLGELNRAIREDLNP</sequence>
<proteinExistence type="predicted"/>
<name>A0ABN3ARL9_9MICC</name>
<keyword evidence="2" id="KW-1185">Reference proteome</keyword>
<accession>A0ABN3ARL9</accession>
<evidence type="ECO:0000313" key="2">
    <source>
        <dbReference type="Proteomes" id="UP001500974"/>
    </source>
</evidence>
<evidence type="ECO:0000313" key="1">
    <source>
        <dbReference type="EMBL" id="GAA2173544.1"/>
    </source>
</evidence>
<gene>
    <name evidence="1" type="ORF">GCM10009784_08270</name>
</gene>
<reference evidence="1 2" key="1">
    <citation type="journal article" date="2019" name="Int. J. Syst. Evol. Microbiol.">
        <title>The Global Catalogue of Microorganisms (GCM) 10K type strain sequencing project: providing services to taxonomists for standard genome sequencing and annotation.</title>
        <authorList>
            <consortium name="The Broad Institute Genomics Platform"/>
            <consortium name="The Broad Institute Genome Sequencing Center for Infectious Disease"/>
            <person name="Wu L."/>
            <person name="Ma J."/>
        </authorList>
    </citation>
    <scope>NUCLEOTIDE SEQUENCE [LARGE SCALE GENOMIC DNA]</scope>
    <source>
        <strain evidence="1 2">JCM 14917</strain>
    </source>
</reference>
<protein>
    <submittedName>
        <fullName evidence="1">Uncharacterized protein</fullName>
    </submittedName>
</protein>
<dbReference type="RefSeq" id="WP_346027590.1">
    <property type="nucleotide sequence ID" value="NZ_BAAAON010000001.1"/>
</dbReference>
<dbReference type="EMBL" id="BAAAON010000001">
    <property type="protein sequence ID" value="GAA2173544.1"/>
    <property type="molecule type" value="Genomic_DNA"/>
</dbReference>
<organism evidence="1 2">
    <name type="scientific">Arthrobacter parietis</name>
    <dbReference type="NCBI Taxonomy" id="271434"/>
    <lineage>
        <taxon>Bacteria</taxon>
        <taxon>Bacillati</taxon>
        <taxon>Actinomycetota</taxon>
        <taxon>Actinomycetes</taxon>
        <taxon>Micrococcales</taxon>
        <taxon>Micrococcaceae</taxon>
        <taxon>Arthrobacter</taxon>
    </lineage>
</organism>
<dbReference type="Proteomes" id="UP001500974">
    <property type="component" value="Unassembled WGS sequence"/>
</dbReference>